<proteinExistence type="predicted"/>
<evidence type="ECO:0000313" key="1">
    <source>
        <dbReference type="EMBL" id="RWR95852.1"/>
    </source>
</evidence>
<comment type="caution">
    <text evidence="1">The sequence shown here is derived from an EMBL/GenBank/DDBJ whole genome shotgun (WGS) entry which is preliminary data.</text>
</comment>
<protein>
    <submittedName>
        <fullName evidence="1">C-terminal binding protein AN</fullName>
    </submittedName>
</protein>
<name>A0A443PYJ2_9MAGN</name>
<keyword evidence="2" id="KW-1185">Reference proteome</keyword>
<dbReference type="PANTHER" id="PTHR37244">
    <property type="entry name" value="NADP-SPECIFIC GLUTAMATE DEHYDROGENASE"/>
    <property type="match status" value="1"/>
</dbReference>
<dbReference type="AlphaFoldDB" id="A0A443PYJ2"/>
<dbReference type="PANTHER" id="PTHR37244:SF1">
    <property type="entry name" value="NADP-SPECIFIC GLUTAMATE DEHYDROGENASE"/>
    <property type="match status" value="1"/>
</dbReference>
<sequence length="302" mass="33449">MEVVKQTMDPLKSSCNSIFHHKPNKIASKAFEIRVIYMRVVSTSGMQSTMKIIFPSRDLRTCLQINGLRIDPYEKISRSLNKHRTDALMYETTYVNTDRIKFNGPSLPFEVQTQESSVLVSGVLRREGAGFDGSNDGHCMWVMECKDGEIKAVDVGLVDLYIAGRSLGRPVLLNGVLELTKRWKVLICIPGGEVTGGDNFKLDCLTVTSQSSCYVNLQLTPSSIQEPEEKVIHEAEDGYYILKQKGEEKMFVEEEEGELSWFNAGVRVGMGLGLGMCLGIGVGVGLVIKTYGATAGAFRKFI</sequence>
<dbReference type="EMBL" id="QPKB01000011">
    <property type="protein sequence ID" value="RWR95852.1"/>
    <property type="molecule type" value="Genomic_DNA"/>
</dbReference>
<organism evidence="1 2">
    <name type="scientific">Cinnamomum micranthum f. kanehirae</name>
    <dbReference type="NCBI Taxonomy" id="337451"/>
    <lineage>
        <taxon>Eukaryota</taxon>
        <taxon>Viridiplantae</taxon>
        <taxon>Streptophyta</taxon>
        <taxon>Embryophyta</taxon>
        <taxon>Tracheophyta</taxon>
        <taxon>Spermatophyta</taxon>
        <taxon>Magnoliopsida</taxon>
        <taxon>Magnoliidae</taxon>
        <taxon>Laurales</taxon>
        <taxon>Lauraceae</taxon>
        <taxon>Cinnamomum</taxon>
    </lineage>
</organism>
<evidence type="ECO:0000313" key="2">
    <source>
        <dbReference type="Proteomes" id="UP000283530"/>
    </source>
</evidence>
<dbReference type="OrthoDB" id="770302at2759"/>
<gene>
    <name evidence="1" type="ORF">CKAN_02520900</name>
</gene>
<accession>A0A443PYJ2</accession>
<reference evidence="1 2" key="1">
    <citation type="journal article" date="2019" name="Nat. Plants">
        <title>Stout camphor tree genome fills gaps in understanding of flowering plant genome evolution.</title>
        <authorList>
            <person name="Chaw S.M."/>
            <person name="Liu Y.C."/>
            <person name="Wu Y.W."/>
            <person name="Wang H.Y."/>
            <person name="Lin C.I."/>
            <person name="Wu C.S."/>
            <person name="Ke H.M."/>
            <person name="Chang L.Y."/>
            <person name="Hsu C.Y."/>
            <person name="Yang H.T."/>
            <person name="Sudianto E."/>
            <person name="Hsu M.H."/>
            <person name="Wu K.P."/>
            <person name="Wang L.N."/>
            <person name="Leebens-Mack J.H."/>
            <person name="Tsai I.J."/>
        </authorList>
    </citation>
    <scope>NUCLEOTIDE SEQUENCE [LARGE SCALE GENOMIC DNA]</scope>
    <source>
        <strain evidence="2">cv. Chaw 1501</strain>
        <tissue evidence="1">Young leaves</tissue>
    </source>
</reference>
<dbReference type="Proteomes" id="UP000283530">
    <property type="component" value="Unassembled WGS sequence"/>
</dbReference>